<evidence type="ECO:0000256" key="1">
    <source>
        <dbReference type="ARBA" id="ARBA00004141"/>
    </source>
</evidence>
<evidence type="ECO:0000256" key="4">
    <source>
        <dbReference type="ARBA" id="ARBA00022692"/>
    </source>
</evidence>
<dbReference type="RefSeq" id="XP_056550011.1">
    <property type="nucleotide sequence ID" value="XM_056704051.1"/>
</dbReference>
<keyword evidence="6 8" id="KW-0472">Membrane</keyword>
<dbReference type="EMBL" id="JAPZBS010000009">
    <property type="protein sequence ID" value="KAJ5358725.1"/>
    <property type="molecule type" value="Genomic_DNA"/>
</dbReference>
<dbReference type="AlphaFoldDB" id="A0A9W9RFR5"/>
<keyword evidence="5 8" id="KW-1133">Transmembrane helix</keyword>
<feature type="transmembrane region" description="Helical" evidence="8">
    <location>
        <begin position="442"/>
        <end position="462"/>
    </location>
</feature>
<feature type="transmembrane region" description="Helical" evidence="8">
    <location>
        <begin position="153"/>
        <end position="171"/>
    </location>
</feature>
<sequence length="536" mass="59811">MTVATQKKKPYFGLTGGWLTFWVTVACATDMSLFGYDQGVFSGVVITEDFLVVHDLVGPTKTKTLSTVTAIYDIGCFIGAIVAFTMGESLGRKSSIMVGTTIMAVGTILQASSYSLAQMFVGRIVLGIGNGINTATAPIWQTETSQLKWRGKLVVLEMMMNIAGFCLVNWINYGFSFVGGPIAWRFPLAFQFVFLFVLWSTTPWLPESPRWLLAHGREEEAIEVLSCLEAKPVDDPFIITQCREINFSVRYERENSMRWRDLFKKKANDTKTLRRLVLGAGSQFMQQFGGINIMSYYLPTVLINSVGLSDELSRLLSACNAVSYLVFSGIAVLLVERVGRRGLMMISTFGQFICFLVISILLRYSEASAQGEKYASASVAFFFLYYGAFGIGMLGIPWLYPTEINSLPMRTKGAAVATAMDWITNFVVVEITPIGIQNLGWKFWLVWTATNALFLPILYCFYPETANRSLEDMDAYYRSNPPLIVTTDPDAVSRKRPQKYIEHETLVIEKTAAGLDYPSDGVENHVERLDEATGKN</sequence>
<accession>A0A9W9RFR5</accession>
<evidence type="ECO:0000256" key="6">
    <source>
        <dbReference type="ARBA" id="ARBA00023136"/>
    </source>
</evidence>
<feature type="transmembrane region" description="Helical" evidence="8">
    <location>
        <begin position="315"/>
        <end position="335"/>
    </location>
</feature>
<feature type="domain" description="Major facilitator superfamily (MFS) profile" evidence="9">
    <location>
        <begin position="23"/>
        <end position="466"/>
    </location>
</feature>
<feature type="transmembrane region" description="Helical" evidence="8">
    <location>
        <begin position="413"/>
        <end position="436"/>
    </location>
</feature>
<dbReference type="FunFam" id="1.20.1250.20:FF:000061">
    <property type="entry name" value="MFS sugar transporter"/>
    <property type="match status" value="1"/>
</dbReference>
<feature type="transmembrane region" description="Helical" evidence="8">
    <location>
        <begin position="374"/>
        <end position="401"/>
    </location>
</feature>
<name>A0A9W9RFR5_9EURO</name>
<feature type="transmembrane region" description="Helical" evidence="8">
    <location>
        <begin position="342"/>
        <end position="362"/>
    </location>
</feature>
<dbReference type="Pfam" id="PF00083">
    <property type="entry name" value="Sugar_tr"/>
    <property type="match status" value="1"/>
</dbReference>
<dbReference type="NCBIfam" id="TIGR00879">
    <property type="entry name" value="SP"/>
    <property type="match status" value="1"/>
</dbReference>
<dbReference type="GeneID" id="81443230"/>
<comment type="subcellular location">
    <subcellularLocation>
        <location evidence="1">Membrane</location>
        <topology evidence="1">Multi-pass membrane protein</topology>
    </subcellularLocation>
</comment>
<evidence type="ECO:0000313" key="11">
    <source>
        <dbReference type="Proteomes" id="UP001147782"/>
    </source>
</evidence>
<dbReference type="PRINTS" id="PR00171">
    <property type="entry name" value="SUGRTRNSPORT"/>
</dbReference>
<reference evidence="10" key="1">
    <citation type="submission" date="2022-11" db="EMBL/GenBank/DDBJ databases">
        <authorList>
            <person name="Petersen C."/>
        </authorList>
    </citation>
    <scope>NUCLEOTIDE SEQUENCE</scope>
    <source>
        <strain evidence="10">IBT 29864</strain>
    </source>
</reference>
<keyword evidence="4 8" id="KW-0812">Transmembrane</keyword>
<dbReference type="Proteomes" id="UP001147782">
    <property type="component" value="Unassembled WGS sequence"/>
</dbReference>
<dbReference type="SUPFAM" id="SSF103473">
    <property type="entry name" value="MFS general substrate transporter"/>
    <property type="match status" value="1"/>
</dbReference>
<organism evidence="10 11">
    <name type="scientific">Penicillium cataractarum</name>
    <dbReference type="NCBI Taxonomy" id="2100454"/>
    <lineage>
        <taxon>Eukaryota</taxon>
        <taxon>Fungi</taxon>
        <taxon>Dikarya</taxon>
        <taxon>Ascomycota</taxon>
        <taxon>Pezizomycotina</taxon>
        <taxon>Eurotiomycetes</taxon>
        <taxon>Eurotiomycetidae</taxon>
        <taxon>Eurotiales</taxon>
        <taxon>Aspergillaceae</taxon>
        <taxon>Penicillium</taxon>
    </lineage>
</organism>
<feature type="transmembrane region" description="Helical" evidence="8">
    <location>
        <begin position="65"/>
        <end position="84"/>
    </location>
</feature>
<dbReference type="InterPro" id="IPR005829">
    <property type="entry name" value="Sugar_transporter_CS"/>
</dbReference>
<comment type="similarity">
    <text evidence="2 7">Belongs to the major facilitator superfamily. Sugar transporter (TC 2.A.1.1) family.</text>
</comment>
<dbReference type="PROSITE" id="PS51257">
    <property type="entry name" value="PROKAR_LIPOPROTEIN"/>
    <property type="match status" value="1"/>
</dbReference>
<feature type="transmembrane region" description="Helical" evidence="8">
    <location>
        <begin position="120"/>
        <end position="141"/>
    </location>
</feature>
<dbReference type="PROSITE" id="PS50850">
    <property type="entry name" value="MFS"/>
    <property type="match status" value="1"/>
</dbReference>
<dbReference type="PANTHER" id="PTHR48022:SF26">
    <property type="entry name" value="MAJOR FACILITATOR SUPERFAMILY (MFS) PROFILE DOMAIN-CONTAINING PROTEIN-RELATED"/>
    <property type="match status" value="1"/>
</dbReference>
<dbReference type="GO" id="GO:0005351">
    <property type="term" value="F:carbohydrate:proton symporter activity"/>
    <property type="evidence" value="ECO:0007669"/>
    <property type="project" value="TreeGrafter"/>
</dbReference>
<feature type="transmembrane region" description="Helical" evidence="8">
    <location>
        <begin position="96"/>
        <end position="114"/>
    </location>
</feature>
<dbReference type="GO" id="GO:0016020">
    <property type="term" value="C:membrane"/>
    <property type="evidence" value="ECO:0007669"/>
    <property type="project" value="UniProtKB-SubCell"/>
</dbReference>
<evidence type="ECO:0000256" key="8">
    <source>
        <dbReference type="SAM" id="Phobius"/>
    </source>
</evidence>
<evidence type="ECO:0000313" key="10">
    <source>
        <dbReference type="EMBL" id="KAJ5358725.1"/>
    </source>
</evidence>
<evidence type="ECO:0000256" key="5">
    <source>
        <dbReference type="ARBA" id="ARBA00022989"/>
    </source>
</evidence>
<dbReference type="InterPro" id="IPR005828">
    <property type="entry name" value="MFS_sugar_transport-like"/>
</dbReference>
<comment type="caution">
    <text evidence="10">The sequence shown here is derived from an EMBL/GenBank/DDBJ whole genome shotgun (WGS) entry which is preliminary data.</text>
</comment>
<evidence type="ECO:0000256" key="7">
    <source>
        <dbReference type="RuleBase" id="RU003346"/>
    </source>
</evidence>
<dbReference type="PANTHER" id="PTHR48022">
    <property type="entry name" value="PLASTIDIC GLUCOSE TRANSPORTER 4"/>
    <property type="match status" value="1"/>
</dbReference>
<dbReference type="OrthoDB" id="6339427at2759"/>
<feature type="transmembrane region" description="Helical" evidence="8">
    <location>
        <begin position="183"/>
        <end position="205"/>
    </location>
</feature>
<dbReference type="InterPro" id="IPR020846">
    <property type="entry name" value="MFS_dom"/>
</dbReference>
<keyword evidence="11" id="KW-1185">Reference proteome</keyword>
<keyword evidence="3 7" id="KW-0813">Transport</keyword>
<dbReference type="Gene3D" id="1.20.1250.20">
    <property type="entry name" value="MFS general substrate transporter like domains"/>
    <property type="match status" value="1"/>
</dbReference>
<evidence type="ECO:0000259" key="9">
    <source>
        <dbReference type="PROSITE" id="PS50850"/>
    </source>
</evidence>
<feature type="transmembrane region" description="Helical" evidence="8">
    <location>
        <begin position="276"/>
        <end position="295"/>
    </location>
</feature>
<dbReference type="InterPro" id="IPR050360">
    <property type="entry name" value="MFS_Sugar_Transporters"/>
</dbReference>
<protein>
    <recommendedName>
        <fullName evidence="9">Major facilitator superfamily (MFS) profile domain-containing protein</fullName>
    </recommendedName>
</protein>
<evidence type="ECO:0000256" key="2">
    <source>
        <dbReference type="ARBA" id="ARBA00010992"/>
    </source>
</evidence>
<dbReference type="PROSITE" id="PS00216">
    <property type="entry name" value="SUGAR_TRANSPORT_1"/>
    <property type="match status" value="1"/>
</dbReference>
<reference evidence="10" key="2">
    <citation type="journal article" date="2023" name="IMA Fungus">
        <title>Comparative genomic study of the Penicillium genus elucidates a diverse pangenome and 15 lateral gene transfer events.</title>
        <authorList>
            <person name="Petersen C."/>
            <person name="Sorensen T."/>
            <person name="Nielsen M.R."/>
            <person name="Sondergaard T.E."/>
            <person name="Sorensen J.L."/>
            <person name="Fitzpatrick D.A."/>
            <person name="Frisvad J.C."/>
            <person name="Nielsen K.L."/>
        </authorList>
    </citation>
    <scope>NUCLEOTIDE SEQUENCE</scope>
    <source>
        <strain evidence="10">IBT 29864</strain>
    </source>
</reference>
<evidence type="ECO:0000256" key="3">
    <source>
        <dbReference type="ARBA" id="ARBA00022448"/>
    </source>
</evidence>
<dbReference type="InterPro" id="IPR003663">
    <property type="entry name" value="Sugar/inositol_transpt"/>
</dbReference>
<gene>
    <name evidence="10" type="ORF">N7496_011138</name>
</gene>
<dbReference type="InterPro" id="IPR036259">
    <property type="entry name" value="MFS_trans_sf"/>
</dbReference>
<proteinExistence type="inferred from homology"/>